<organism evidence="2 3">
    <name type="scientific">Candidatus Lloydbacteria bacterium RIFCSPHIGHO2_02_FULL_54_17</name>
    <dbReference type="NCBI Taxonomy" id="1798664"/>
    <lineage>
        <taxon>Bacteria</taxon>
        <taxon>Candidatus Lloydiibacteriota</taxon>
    </lineage>
</organism>
<dbReference type="PIRSF" id="PIRSF029904">
    <property type="entry name" value="UCP029904_pph"/>
    <property type="match status" value="1"/>
</dbReference>
<reference evidence="2 3" key="1">
    <citation type="journal article" date="2016" name="Nat. Commun.">
        <title>Thousands of microbial genomes shed light on interconnected biogeochemical processes in an aquifer system.</title>
        <authorList>
            <person name="Anantharaman K."/>
            <person name="Brown C.T."/>
            <person name="Hug L.A."/>
            <person name="Sharon I."/>
            <person name="Castelle C.J."/>
            <person name="Probst A.J."/>
            <person name="Thomas B.C."/>
            <person name="Singh A."/>
            <person name="Wilkins M.J."/>
            <person name="Karaoz U."/>
            <person name="Brodie E.L."/>
            <person name="Williams K.H."/>
            <person name="Hubbard S.S."/>
            <person name="Banfield J.F."/>
        </authorList>
    </citation>
    <scope>NUCLEOTIDE SEQUENCE [LARGE SCALE GENOMIC DNA]</scope>
</reference>
<evidence type="ECO:0000259" key="1">
    <source>
        <dbReference type="Pfam" id="PF03819"/>
    </source>
</evidence>
<gene>
    <name evidence="2" type="ORF">A3C93_06530</name>
</gene>
<proteinExistence type="predicted"/>
<sequence>MKEYQQELDAFYKKHGWRYWSPLAILARLFEEGGEFARLVNHLYGDKKKKDTEKEQELEEEMGDIIYTLMCFANSNGINMDRALRKSFDKMTTRDKDRFGKD</sequence>
<dbReference type="InterPro" id="IPR047046">
    <property type="entry name" value="YpjD/YvdC"/>
</dbReference>
<dbReference type="PANTHER" id="PTHR42692:SF2">
    <property type="entry name" value="IG HYPOTHETICAL 16995"/>
    <property type="match status" value="1"/>
</dbReference>
<comment type="caution">
    <text evidence="2">The sequence shown here is derived from an EMBL/GenBank/DDBJ whole genome shotgun (WGS) entry which is preliminary data.</text>
</comment>
<feature type="domain" description="NTP pyrophosphohydrolase MazG-like" evidence="1">
    <location>
        <begin position="21"/>
        <end position="99"/>
    </location>
</feature>
<dbReference type="AlphaFoldDB" id="A0A1G2DBZ9"/>
<evidence type="ECO:0000313" key="2">
    <source>
        <dbReference type="EMBL" id="OGZ11157.1"/>
    </source>
</evidence>
<protein>
    <recommendedName>
        <fullName evidence="1">NTP pyrophosphohydrolase MazG-like domain-containing protein</fullName>
    </recommendedName>
</protein>
<dbReference type="InterPro" id="IPR012359">
    <property type="entry name" value="MazG-related_YpjD"/>
</dbReference>
<dbReference type="PANTHER" id="PTHR42692">
    <property type="entry name" value="NUCLEOTIDE PYROPHOSPHOHYDROLASE"/>
    <property type="match status" value="1"/>
</dbReference>
<dbReference type="STRING" id="1798664.A3C93_06530"/>
<evidence type="ECO:0000313" key="3">
    <source>
        <dbReference type="Proteomes" id="UP000178636"/>
    </source>
</evidence>
<accession>A0A1G2DBZ9</accession>
<dbReference type="Pfam" id="PF03819">
    <property type="entry name" value="MazG"/>
    <property type="match status" value="1"/>
</dbReference>
<dbReference type="Gene3D" id="1.10.287.1080">
    <property type="entry name" value="MazG-like"/>
    <property type="match status" value="1"/>
</dbReference>
<name>A0A1G2DBZ9_9BACT</name>
<dbReference type="InterPro" id="IPR004518">
    <property type="entry name" value="MazG-like_dom"/>
</dbReference>
<dbReference type="EMBL" id="MHLO01000037">
    <property type="protein sequence ID" value="OGZ11157.1"/>
    <property type="molecule type" value="Genomic_DNA"/>
</dbReference>
<dbReference type="SUPFAM" id="SSF101386">
    <property type="entry name" value="all-alpha NTP pyrophosphatases"/>
    <property type="match status" value="1"/>
</dbReference>
<dbReference type="Proteomes" id="UP000178636">
    <property type="component" value="Unassembled WGS sequence"/>
</dbReference>